<dbReference type="InterPro" id="IPR018786">
    <property type="entry name" value="Mit_KHE1"/>
</dbReference>
<dbReference type="GO" id="GO:0005743">
    <property type="term" value="C:mitochondrial inner membrane"/>
    <property type="evidence" value="ECO:0007669"/>
    <property type="project" value="TreeGrafter"/>
</dbReference>
<evidence type="ECO:0000313" key="1">
    <source>
        <dbReference type="EMBL" id="SHO77212.1"/>
    </source>
</evidence>
<protein>
    <submittedName>
        <fullName evidence="1">Similar to S.cerevisiae protein YDL183C (Protein that may form an active mitochondrial KHE system)</fullName>
    </submittedName>
</protein>
<dbReference type="PANTHER" id="PTHR28062">
    <property type="entry name" value="K+-H+ EXCHANGE-LIKE PROTEIN"/>
    <property type="match status" value="1"/>
</dbReference>
<dbReference type="AlphaFoldDB" id="A0A1M8A422"/>
<name>A0A1M8A422_MALS4</name>
<dbReference type="OMA" id="PFFYLAY"/>
<gene>
    <name evidence="1" type="ORF">MSYG_1553</name>
</gene>
<dbReference type="Pfam" id="PF10173">
    <property type="entry name" value="Mit_KHE1"/>
    <property type="match status" value="1"/>
</dbReference>
<keyword evidence="2" id="KW-1185">Reference proteome</keyword>
<reference evidence="2" key="1">
    <citation type="journal article" date="2017" name="Nucleic Acids Res.">
        <title>Proteogenomics produces comprehensive and highly accurate protein-coding gene annotation in a complete genome assembly of Malassezia sympodialis.</title>
        <authorList>
            <person name="Zhu Y."/>
            <person name="Engstroem P.G."/>
            <person name="Tellgren-Roth C."/>
            <person name="Baudo C.D."/>
            <person name="Kennell J.C."/>
            <person name="Sun S."/>
            <person name="Billmyre R.B."/>
            <person name="Schroeder M.S."/>
            <person name="Andersson A."/>
            <person name="Holm T."/>
            <person name="Sigurgeirsson B."/>
            <person name="Wu G."/>
            <person name="Sankaranarayanan S.R."/>
            <person name="Siddharthan R."/>
            <person name="Sanyal K."/>
            <person name="Lundeberg J."/>
            <person name="Nystedt B."/>
            <person name="Boekhout T."/>
            <person name="Dawson T.L. Jr."/>
            <person name="Heitman J."/>
            <person name="Scheynius A."/>
            <person name="Lehtioe J."/>
        </authorList>
    </citation>
    <scope>NUCLEOTIDE SEQUENCE [LARGE SCALE GENOMIC DNA]</scope>
    <source>
        <strain evidence="2">ATCC 42132</strain>
    </source>
</reference>
<dbReference type="VEuPathDB" id="FungiDB:MSYG_1553"/>
<sequence length="272" mass="31022">MKIMAVPLARNANPARVPYLTYIAYSTAKGERKRSASLPLSQRIVAQASRAWSNLGRTDSRSLFDWKRRVFLLGERIMDKIEYEEWALKGIDQALGPSIRRLVMSHQRSPHAEPNRLSLLYPPSLVSPTSVIESIRRMVSHRQPLHSWQILYSTVGIVVSSPLFLIPAIPNLPAYYLMWRVWSHYRAYLACKSVSSLLERNLMDLIPDAKLDEICTQDGDGETVSLPNDWSLIMGPRRATQLMDTFQLPEQCRVDLKRASMQAKTEISKNVS</sequence>
<dbReference type="GO" id="GO:1902600">
    <property type="term" value="P:proton transmembrane transport"/>
    <property type="evidence" value="ECO:0007669"/>
    <property type="project" value="TreeGrafter"/>
</dbReference>
<proteinExistence type="predicted"/>
<accession>A0A1M8A422</accession>
<dbReference type="EMBL" id="LT671822">
    <property type="protein sequence ID" value="SHO77212.1"/>
    <property type="molecule type" value="Genomic_DNA"/>
</dbReference>
<evidence type="ECO:0000313" key="2">
    <source>
        <dbReference type="Proteomes" id="UP000186303"/>
    </source>
</evidence>
<dbReference type="GO" id="GO:0006813">
    <property type="term" value="P:potassium ion transport"/>
    <property type="evidence" value="ECO:0007669"/>
    <property type="project" value="TreeGrafter"/>
</dbReference>
<dbReference type="PANTHER" id="PTHR28062:SF1">
    <property type="entry name" value="TRANSMEMBRANE PROTEIN"/>
    <property type="match status" value="1"/>
</dbReference>
<dbReference type="OrthoDB" id="5562676at2759"/>
<dbReference type="Proteomes" id="UP000186303">
    <property type="component" value="Chromosome 2"/>
</dbReference>
<organism evidence="1 2">
    <name type="scientific">Malassezia sympodialis (strain ATCC 42132)</name>
    <name type="common">Atopic eczema-associated yeast</name>
    <dbReference type="NCBI Taxonomy" id="1230383"/>
    <lineage>
        <taxon>Eukaryota</taxon>
        <taxon>Fungi</taxon>
        <taxon>Dikarya</taxon>
        <taxon>Basidiomycota</taxon>
        <taxon>Ustilaginomycotina</taxon>
        <taxon>Malasseziomycetes</taxon>
        <taxon>Malasseziales</taxon>
        <taxon>Malasseziaceae</taxon>
        <taxon>Malassezia</taxon>
    </lineage>
</organism>